<keyword evidence="2" id="KW-1133">Transmembrane helix</keyword>
<keyword evidence="2" id="KW-0472">Membrane</keyword>
<accession>A0A914CLG2</accession>
<protein>
    <submittedName>
        <fullName evidence="4">G-protein coupled receptors family 1 profile domain-containing protein</fullName>
    </submittedName>
</protein>
<sequence>MAAPPDSSNGSLPSGGPPNGNPSSGGPPVGGAGSGPILMPFNTTISNGSPPSGGPPNGNPPAGGTGSGPILMTFNTTISDGLRLFGASSFLVIGVLSLVANILLLAVFIKGHKQFKNMAFFLIAWQMLICDFLGLLTHLILVTPITFAGYDVVFLPFIKSLSF</sequence>
<proteinExistence type="predicted"/>
<feature type="transmembrane region" description="Helical" evidence="2">
    <location>
        <begin position="84"/>
        <end position="108"/>
    </location>
</feature>
<feature type="region of interest" description="Disordered" evidence="1">
    <location>
        <begin position="1"/>
        <end position="66"/>
    </location>
</feature>
<feature type="transmembrane region" description="Helical" evidence="2">
    <location>
        <begin position="120"/>
        <end position="147"/>
    </location>
</feature>
<dbReference type="WBParaSite" id="ACRNAN_scaffold11601.g26241.t1">
    <property type="protein sequence ID" value="ACRNAN_scaffold11601.g26241.t1"/>
    <property type="gene ID" value="ACRNAN_scaffold11601.g26241"/>
</dbReference>
<organism evidence="3 4">
    <name type="scientific">Acrobeloides nanus</name>
    <dbReference type="NCBI Taxonomy" id="290746"/>
    <lineage>
        <taxon>Eukaryota</taxon>
        <taxon>Metazoa</taxon>
        <taxon>Ecdysozoa</taxon>
        <taxon>Nematoda</taxon>
        <taxon>Chromadorea</taxon>
        <taxon>Rhabditida</taxon>
        <taxon>Tylenchina</taxon>
        <taxon>Cephalobomorpha</taxon>
        <taxon>Cephaloboidea</taxon>
        <taxon>Cephalobidae</taxon>
        <taxon>Acrobeloides</taxon>
    </lineage>
</organism>
<dbReference type="AlphaFoldDB" id="A0A914CLG2"/>
<keyword evidence="2" id="KW-0812">Transmembrane</keyword>
<evidence type="ECO:0000313" key="3">
    <source>
        <dbReference type="Proteomes" id="UP000887540"/>
    </source>
</evidence>
<evidence type="ECO:0000256" key="1">
    <source>
        <dbReference type="SAM" id="MobiDB-lite"/>
    </source>
</evidence>
<name>A0A914CLG2_9BILA</name>
<evidence type="ECO:0000256" key="2">
    <source>
        <dbReference type="SAM" id="Phobius"/>
    </source>
</evidence>
<evidence type="ECO:0000313" key="4">
    <source>
        <dbReference type="WBParaSite" id="ACRNAN_scaffold11601.g26241.t1"/>
    </source>
</evidence>
<reference evidence="4" key="1">
    <citation type="submission" date="2022-11" db="UniProtKB">
        <authorList>
            <consortium name="WormBaseParasite"/>
        </authorList>
    </citation>
    <scope>IDENTIFICATION</scope>
</reference>
<feature type="compositionally biased region" description="Low complexity" evidence="1">
    <location>
        <begin position="1"/>
        <end position="14"/>
    </location>
</feature>
<keyword evidence="3" id="KW-1185">Reference proteome</keyword>
<dbReference type="Proteomes" id="UP000887540">
    <property type="component" value="Unplaced"/>
</dbReference>
<dbReference type="SUPFAM" id="SSF81321">
    <property type="entry name" value="Family A G protein-coupled receptor-like"/>
    <property type="match status" value="1"/>
</dbReference>